<dbReference type="AlphaFoldDB" id="A0A5S9IL15"/>
<evidence type="ECO:0000313" key="2">
    <source>
        <dbReference type="Proteomes" id="UP000326354"/>
    </source>
</evidence>
<dbReference type="RefSeq" id="WP_151968022.1">
    <property type="nucleotide sequence ID" value="NZ_AP019860.1"/>
</dbReference>
<protein>
    <recommendedName>
        <fullName evidence="3">Lipoprotein</fullName>
    </recommendedName>
</protein>
<dbReference type="KEGG" id="uam:UABAM_02193"/>
<name>A0A5S9IL15_UABAM</name>
<sequence length="166" mass="19040">MKYLSIFFILFLYGCGGTREYRLQEPQEIPIEKTLPGYVNLKVFSPPKYQDNLGLYKYNVQLKEAITKQYEFSLQKLFEGGLKEKRTETNIHVTSLDTSIFPISGLVIDIRVFLKIEIFDANMGKLKTLKIYGFGSAEDGNKALQKAVANSFHQLIPTVEELFIRS</sequence>
<dbReference type="EMBL" id="AP019860">
    <property type="protein sequence ID" value="BBM83838.1"/>
    <property type="molecule type" value="Genomic_DNA"/>
</dbReference>
<reference evidence="1 2" key="1">
    <citation type="submission" date="2019-08" db="EMBL/GenBank/DDBJ databases">
        <title>Complete genome sequence of Candidatus Uab amorphum.</title>
        <authorList>
            <person name="Shiratori T."/>
            <person name="Suzuki S."/>
            <person name="Kakizawa Y."/>
            <person name="Ishida K."/>
        </authorList>
    </citation>
    <scope>NUCLEOTIDE SEQUENCE [LARGE SCALE GENOMIC DNA]</scope>
    <source>
        <strain evidence="1 2">SRT547</strain>
    </source>
</reference>
<organism evidence="1 2">
    <name type="scientific">Uabimicrobium amorphum</name>
    <dbReference type="NCBI Taxonomy" id="2596890"/>
    <lineage>
        <taxon>Bacteria</taxon>
        <taxon>Pseudomonadati</taxon>
        <taxon>Planctomycetota</taxon>
        <taxon>Candidatus Uabimicrobiia</taxon>
        <taxon>Candidatus Uabimicrobiales</taxon>
        <taxon>Candidatus Uabimicrobiaceae</taxon>
        <taxon>Candidatus Uabimicrobium</taxon>
    </lineage>
</organism>
<keyword evidence="2" id="KW-1185">Reference proteome</keyword>
<dbReference type="Proteomes" id="UP000326354">
    <property type="component" value="Chromosome"/>
</dbReference>
<evidence type="ECO:0000313" key="1">
    <source>
        <dbReference type="EMBL" id="BBM83838.1"/>
    </source>
</evidence>
<dbReference type="PROSITE" id="PS51257">
    <property type="entry name" value="PROKAR_LIPOPROTEIN"/>
    <property type="match status" value="1"/>
</dbReference>
<accession>A0A5S9IL15</accession>
<proteinExistence type="predicted"/>
<gene>
    <name evidence="1" type="ORF">UABAM_02193</name>
</gene>
<evidence type="ECO:0008006" key="3">
    <source>
        <dbReference type="Google" id="ProtNLM"/>
    </source>
</evidence>